<dbReference type="PANTHER" id="PTHR31367:SF2">
    <property type="entry name" value="CYTOSOLIC 5'-NUCLEOTIDASE 1A"/>
    <property type="match status" value="1"/>
</dbReference>
<dbReference type="Pfam" id="PF00373">
    <property type="entry name" value="FERM_M"/>
    <property type="match status" value="1"/>
</dbReference>
<dbReference type="InterPro" id="IPR019749">
    <property type="entry name" value="Band_41_domain"/>
</dbReference>
<reference evidence="3" key="1">
    <citation type="submission" date="2020-03" db="EMBL/GenBank/DDBJ databases">
        <title>Studies in the Genomics of Life Span.</title>
        <authorList>
            <person name="Glass D."/>
        </authorList>
    </citation>
    <scope>NUCLEOTIDE SEQUENCE</scope>
    <source>
        <strain evidence="3">LTLLF</strain>
        <tissue evidence="3">Muscle</tissue>
    </source>
</reference>
<gene>
    <name evidence="3" type="ORF">LTLLF_107120</name>
</gene>
<evidence type="ECO:0000313" key="3">
    <source>
        <dbReference type="EMBL" id="KAH0502084.1"/>
    </source>
</evidence>
<feature type="region of interest" description="Disordered" evidence="1">
    <location>
        <begin position="250"/>
        <end position="279"/>
    </location>
</feature>
<dbReference type="GO" id="GO:0046085">
    <property type="term" value="P:adenosine metabolic process"/>
    <property type="evidence" value="ECO:0007669"/>
    <property type="project" value="TreeGrafter"/>
</dbReference>
<dbReference type="Pfam" id="PF06189">
    <property type="entry name" value="5-nucleotidase"/>
    <property type="match status" value="1"/>
</dbReference>
<dbReference type="AlphaFoldDB" id="A0A8J6G0M6"/>
<dbReference type="FunFam" id="1.20.80.10:FF:000012">
    <property type="entry name" value="Myosin VIIA"/>
    <property type="match status" value="1"/>
</dbReference>
<accession>A0A8J6G0M6</accession>
<name>A0A8J6G0M6_MICOH</name>
<dbReference type="InterPro" id="IPR029071">
    <property type="entry name" value="Ubiquitin-like_domsf"/>
</dbReference>
<dbReference type="SUPFAM" id="SSF47031">
    <property type="entry name" value="Second domain of FERM"/>
    <property type="match status" value="1"/>
</dbReference>
<dbReference type="GO" id="GO:0009117">
    <property type="term" value="P:nucleotide metabolic process"/>
    <property type="evidence" value="ECO:0007669"/>
    <property type="project" value="InterPro"/>
</dbReference>
<dbReference type="GO" id="GO:0008253">
    <property type="term" value="F:5'-nucleotidase activity"/>
    <property type="evidence" value="ECO:0007669"/>
    <property type="project" value="InterPro"/>
</dbReference>
<proteinExistence type="predicted"/>
<protein>
    <submittedName>
        <fullName evidence="3">Cytosolic 5'-nucleotidase 1A</fullName>
    </submittedName>
</protein>
<dbReference type="PANTHER" id="PTHR31367">
    <property type="entry name" value="CYTOSOLIC 5'-NUCLEOTIDASE 1 FAMILY MEMBER"/>
    <property type="match status" value="1"/>
</dbReference>
<dbReference type="SMART" id="SM00295">
    <property type="entry name" value="B41"/>
    <property type="match status" value="1"/>
</dbReference>
<organism evidence="3 4">
    <name type="scientific">Microtus ochrogaster</name>
    <name type="common">Prairie vole</name>
    <dbReference type="NCBI Taxonomy" id="79684"/>
    <lineage>
        <taxon>Eukaryota</taxon>
        <taxon>Metazoa</taxon>
        <taxon>Chordata</taxon>
        <taxon>Craniata</taxon>
        <taxon>Vertebrata</taxon>
        <taxon>Euteleostomi</taxon>
        <taxon>Mammalia</taxon>
        <taxon>Eutheria</taxon>
        <taxon>Euarchontoglires</taxon>
        <taxon>Glires</taxon>
        <taxon>Rodentia</taxon>
        <taxon>Myomorpha</taxon>
        <taxon>Muroidea</taxon>
        <taxon>Cricetidae</taxon>
        <taxon>Arvicolinae</taxon>
        <taxon>Microtus</taxon>
    </lineage>
</organism>
<feature type="compositionally biased region" description="Basic and acidic residues" evidence="1">
    <location>
        <begin position="250"/>
        <end position="268"/>
    </location>
</feature>
<dbReference type="SUPFAM" id="SSF54236">
    <property type="entry name" value="Ubiquitin-like"/>
    <property type="match status" value="1"/>
</dbReference>
<feature type="domain" description="FERM" evidence="2">
    <location>
        <begin position="10"/>
        <end position="341"/>
    </location>
</feature>
<dbReference type="GO" id="GO:0000166">
    <property type="term" value="F:nucleotide binding"/>
    <property type="evidence" value="ECO:0007669"/>
    <property type="project" value="InterPro"/>
</dbReference>
<dbReference type="GO" id="GO:0005829">
    <property type="term" value="C:cytosol"/>
    <property type="evidence" value="ECO:0007669"/>
    <property type="project" value="TreeGrafter"/>
</dbReference>
<dbReference type="CDD" id="cd17093">
    <property type="entry name" value="FERM2_F1_Myosin-VII"/>
    <property type="match status" value="1"/>
</dbReference>
<dbReference type="GO" id="GO:0000287">
    <property type="term" value="F:magnesium ion binding"/>
    <property type="evidence" value="ECO:0007669"/>
    <property type="project" value="InterPro"/>
</dbReference>
<sequence length="622" mass="69919">MLTHGPKLCQTFLVAIGGSKPPSSCPAYPGYVTMEVGSSSRVRDLCESIATRLQLASWDGCSLFIKITDKVISLKEGDFFFDSLRQVSDWVKKNRPQKEGASTLPYQVFFMRKLWLNVTPGKDVNADTILHYHQELPKYLRGFHKCSREDAIHLAGLIYRVQFGSDRSQLASVSKILKELVPQNLTRLMSSEEWKKNLLLECDKHKNKTVAEAKVEFLKRICRWPTFGSAFFEVKFCELRVSAATCSRLARSDPSRTMEPGQPREVREPGPGAETSAAPRWEEAKTFYDNLSPKKKPKSPKPQNAVTIAVSSRALFRMDEEQRIYTEQGVEEYVRYQLEHENEPFSPGPAFPFVKALEAVNKRLRELYPDSEDVFDIVLMTNNHAQVGVRLINSINHYDLFIERFCMTGGNSPICYLKAYHTNLYLSADAEKVREAIDEGIAAATIFSPSRDVVVSQSQLRVAFDGDAVLFSDESERIVKAHGLDRFFEHEKAHENKPLAQGPLKGFLEALGRLQKKFYSKGLRLECPIRTYLVTARSAASSGARALKTLRSWGLETDEALFLAGAPKGPLLEKIRPHIFFDDQMFHVAGAQEMGTVAAHVPYGVAQTPRRAAAAKQTLGSQ</sequence>
<dbReference type="InterPro" id="IPR014352">
    <property type="entry name" value="FERM/acyl-CoA-bd_prot_sf"/>
</dbReference>
<evidence type="ECO:0000259" key="2">
    <source>
        <dbReference type="PROSITE" id="PS50057"/>
    </source>
</evidence>
<dbReference type="Gene3D" id="3.10.20.90">
    <property type="entry name" value="Phosphatidylinositol 3-kinase Catalytic Subunit, Chain A, domain 1"/>
    <property type="match status" value="1"/>
</dbReference>
<evidence type="ECO:0000256" key="1">
    <source>
        <dbReference type="SAM" id="MobiDB-lite"/>
    </source>
</evidence>
<evidence type="ECO:0000313" key="4">
    <source>
        <dbReference type="Proteomes" id="UP000710432"/>
    </source>
</evidence>
<dbReference type="InterPro" id="IPR019748">
    <property type="entry name" value="FERM_central"/>
</dbReference>
<dbReference type="InterPro" id="IPR010394">
    <property type="entry name" value="5-nucleotidase"/>
</dbReference>
<dbReference type="InterPro" id="IPR035963">
    <property type="entry name" value="FERM_2"/>
</dbReference>
<dbReference type="Proteomes" id="UP000710432">
    <property type="component" value="Unassembled WGS sequence"/>
</dbReference>
<dbReference type="CDD" id="cd14473">
    <property type="entry name" value="FERM_B-lobe"/>
    <property type="match status" value="1"/>
</dbReference>
<dbReference type="PROSITE" id="PS50057">
    <property type="entry name" value="FERM_3"/>
    <property type="match status" value="1"/>
</dbReference>
<dbReference type="InterPro" id="IPR000299">
    <property type="entry name" value="FERM_domain"/>
</dbReference>
<comment type="caution">
    <text evidence="3">The sequence shown here is derived from an EMBL/GenBank/DDBJ whole genome shotgun (WGS) entry which is preliminary data.</text>
</comment>
<dbReference type="EMBL" id="JAATJU010026200">
    <property type="protein sequence ID" value="KAH0502084.1"/>
    <property type="molecule type" value="Genomic_DNA"/>
</dbReference>
<dbReference type="Gene3D" id="1.20.80.10">
    <property type="match status" value="1"/>
</dbReference>